<dbReference type="PRINTS" id="PR00359">
    <property type="entry name" value="BP450"/>
</dbReference>
<protein>
    <submittedName>
        <fullName evidence="8">Cytochrome P450</fullName>
    </submittedName>
</protein>
<evidence type="ECO:0000313" key="8">
    <source>
        <dbReference type="EMBL" id="GHO97833.1"/>
    </source>
</evidence>
<accession>A0A8J3IPJ6</accession>
<dbReference type="CDD" id="cd11029">
    <property type="entry name" value="CYP107-like"/>
    <property type="match status" value="1"/>
</dbReference>
<dbReference type="InterPro" id="IPR001128">
    <property type="entry name" value="Cyt_P450"/>
</dbReference>
<evidence type="ECO:0000256" key="6">
    <source>
        <dbReference type="ARBA" id="ARBA00023033"/>
    </source>
</evidence>
<dbReference type="Gene3D" id="1.10.630.10">
    <property type="entry name" value="Cytochrome P450"/>
    <property type="match status" value="1"/>
</dbReference>
<evidence type="ECO:0000256" key="5">
    <source>
        <dbReference type="ARBA" id="ARBA00023004"/>
    </source>
</evidence>
<evidence type="ECO:0000313" key="9">
    <source>
        <dbReference type="Proteomes" id="UP000597444"/>
    </source>
</evidence>
<sequence>MSHYTWNDFTSPTFKENPFPAWEDLRTTEPLYRFPVTEGQYAWMVTRYEDAQAILKDQRFIKNRMTLLSEEEKAQIDRSSPTLKLLSYNMLAADAPDHSRLRRLVSKTFTPRMIEGLRNRIQQITNDLLDQAQERGEMNLINDFAFPLPVTVICEMLGIPAEDRQQFRKWSNAILDQSGPFDADRQAPPEVEEFTNYVRQLIATKSEHPDDGLVSQLVRVEEDGDRLSENELISMIFLLIVAGHETTVNLIASGMLALLQHPDQLRLLQDNPSLIVPAIEELLRYTAPVIIGTGRWASEDIELHDTLIPKGDMVLVSLMGANTDPAHFAAPADLDITREENEHIAFGKGIHFCLGAPLARLEGQVAISTLLRRLPDLHLQGDAQELKWRPGLILRGLQELPVAF</sequence>
<dbReference type="GO" id="GO:0020037">
    <property type="term" value="F:heme binding"/>
    <property type="evidence" value="ECO:0007669"/>
    <property type="project" value="InterPro"/>
</dbReference>
<dbReference type="PANTHER" id="PTHR46696:SF1">
    <property type="entry name" value="CYTOCHROME P450 YJIB-RELATED"/>
    <property type="match status" value="1"/>
</dbReference>
<dbReference type="AlphaFoldDB" id="A0A8J3IPJ6"/>
<organism evidence="8 9">
    <name type="scientific">Reticulibacter mediterranei</name>
    <dbReference type="NCBI Taxonomy" id="2778369"/>
    <lineage>
        <taxon>Bacteria</taxon>
        <taxon>Bacillati</taxon>
        <taxon>Chloroflexota</taxon>
        <taxon>Ktedonobacteria</taxon>
        <taxon>Ktedonobacterales</taxon>
        <taxon>Reticulibacteraceae</taxon>
        <taxon>Reticulibacter</taxon>
    </lineage>
</organism>
<evidence type="ECO:0000256" key="4">
    <source>
        <dbReference type="ARBA" id="ARBA00023002"/>
    </source>
</evidence>
<evidence type="ECO:0000256" key="7">
    <source>
        <dbReference type="RuleBase" id="RU000461"/>
    </source>
</evidence>
<dbReference type="GO" id="GO:0016705">
    <property type="term" value="F:oxidoreductase activity, acting on paired donors, with incorporation or reduction of molecular oxygen"/>
    <property type="evidence" value="ECO:0007669"/>
    <property type="project" value="InterPro"/>
</dbReference>
<dbReference type="GO" id="GO:0005506">
    <property type="term" value="F:iron ion binding"/>
    <property type="evidence" value="ECO:0007669"/>
    <property type="project" value="InterPro"/>
</dbReference>
<proteinExistence type="inferred from homology"/>
<evidence type="ECO:0000256" key="1">
    <source>
        <dbReference type="ARBA" id="ARBA00010617"/>
    </source>
</evidence>
<dbReference type="GO" id="GO:0004497">
    <property type="term" value="F:monooxygenase activity"/>
    <property type="evidence" value="ECO:0007669"/>
    <property type="project" value="UniProtKB-KW"/>
</dbReference>
<keyword evidence="3 7" id="KW-0479">Metal-binding</keyword>
<dbReference type="SUPFAM" id="SSF48264">
    <property type="entry name" value="Cytochrome P450"/>
    <property type="match status" value="1"/>
</dbReference>
<keyword evidence="5 7" id="KW-0408">Iron</keyword>
<gene>
    <name evidence="8" type="primary">cypA_2</name>
    <name evidence="8" type="ORF">KSF_078810</name>
</gene>
<evidence type="ECO:0000256" key="3">
    <source>
        <dbReference type="ARBA" id="ARBA00022723"/>
    </source>
</evidence>
<name>A0A8J3IPJ6_9CHLR</name>
<dbReference type="EMBL" id="BNJK01000002">
    <property type="protein sequence ID" value="GHO97833.1"/>
    <property type="molecule type" value="Genomic_DNA"/>
</dbReference>
<dbReference type="PANTHER" id="PTHR46696">
    <property type="entry name" value="P450, PUTATIVE (EUROFUNG)-RELATED"/>
    <property type="match status" value="1"/>
</dbReference>
<dbReference type="Pfam" id="PF00067">
    <property type="entry name" value="p450"/>
    <property type="match status" value="1"/>
</dbReference>
<comment type="caution">
    <text evidence="8">The sequence shown here is derived from an EMBL/GenBank/DDBJ whole genome shotgun (WGS) entry which is preliminary data.</text>
</comment>
<dbReference type="RefSeq" id="WP_220208612.1">
    <property type="nucleotide sequence ID" value="NZ_BNJK01000002.1"/>
</dbReference>
<dbReference type="Proteomes" id="UP000597444">
    <property type="component" value="Unassembled WGS sequence"/>
</dbReference>
<dbReference type="InterPro" id="IPR036396">
    <property type="entry name" value="Cyt_P450_sf"/>
</dbReference>
<keyword evidence="4 7" id="KW-0560">Oxidoreductase</keyword>
<keyword evidence="9" id="KW-1185">Reference proteome</keyword>
<keyword evidence="6 7" id="KW-0503">Monooxygenase</keyword>
<keyword evidence="2 7" id="KW-0349">Heme</keyword>
<dbReference type="FunFam" id="1.10.630.10:FF:000018">
    <property type="entry name" value="Cytochrome P450 monooxygenase"/>
    <property type="match status" value="1"/>
</dbReference>
<evidence type="ECO:0000256" key="2">
    <source>
        <dbReference type="ARBA" id="ARBA00022617"/>
    </source>
</evidence>
<reference evidence="8" key="1">
    <citation type="submission" date="2020-10" db="EMBL/GenBank/DDBJ databases">
        <title>Taxonomic study of unclassified bacteria belonging to the class Ktedonobacteria.</title>
        <authorList>
            <person name="Yabe S."/>
            <person name="Wang C.M."/>
            <person name="Zheng Y."/>
            <person name="Sakai Y."/>
            <person name="Cavaletti L."/>
            <person name="Monciardini P."/>
            <person name="Donadio S."/>
        </authorList>
    </citation>
    <scope>NUCLEOTIDE SEQUENCE</scope>
    <source>
        <strain evidence="8">ID150040</strain>
    </source>
</reference>
<dbReference type="InterPro" id="IPR017972">
    <property type="entry name" value="Cyt_P450_CS"/>
</dbReference>
<dbReference type="InterPro" id="IPR002397">
    <property type="entry name" value="Cyt_P450_B"/>
</dbReference>
<comment type="similarity">
    <text evidence="1 7">Belongs to the cytochrome P450 family.</text>
</comment>
<dbReference type="PROSITE" id="PS00086">
    <property type="entry name" value="CYTOCHROME_P450"/>
    <property type="match status" value="1"/>
</dbReference>